<organism evidence="2 3">
    <name type="scientific">Danionella cerebrum</name>
    <dbReference type="NCBI Taxonomy" id="2873325"/>
    <lineage>
        <taxon>Eukaryota</taxon>
        <taxon>Metazoa</taxon>
        <taxon>Chordata</taxon>
        <taxon>Craniata</taxon>
        <taxon>Vertebrata</taxon>
        <taxon>Euteleostomi</taxon>
        <taxon>Actinopterygii</taxon>
        <taxon>Neopterygii</taxon>
        <taxon>Teleostei</taxon>
        <taxon>Ostariophysi</taxon>
        <taxon>Cypriniformes</taxon>
        <taxon>Danionidae</taxon>
        <taxon>Danioninae</taxon>
        <taxon>Danionella</taxon>
    </lineage>
</organism>
<evidence type="ECO:0000256" key="1">
    <source>
        <dbReference type="SAM" id="MobiDB-lite"/>
    </source>
</evidence>
<evidence type="ECO:0000313" key="2">
    <source>
        <dbReference type="EMBL" id="TRZ03676.1"/>
    </source>
</evidence>
<evidence type="ECO:0000313" key="3">
    <source>
        <dbReference type="Proteomes" id="UP000316079"/>
    </source>
</evidence>
<accession>A0A553RNB7</accession>
<dbReference type="InterPro" id="IPR031365">
    <property type="entry name" value="CMIP6"/>
</dbReference>
<dbReference type="EMBL" id="SRMA01004497">
    <property type="protein sequence ID" value="TRZ03676.1"/>
    <property type="molecule type" value="Genomic_DNA"/>
</dbReference>
<feature type="compositionally biased region" description="Low complexity" evidence="1">
    <location>
        <begin position="94"/>
        <end position="107"/>
    </location>
</feature>
<dbReference type="AlphaFoldDB" id="A0A553RNB7"/>
<dbReference type="OrthoDB" id="9971371at2759"/>
<proteinExistence type="predicted"/>
<reference evidence="2 3" key="1">
    <citation type="journal article" date="2019" name="Sci. Data">
        <title>Hybrid genome assembly and annotation of Danionella translucida.</title>
        <authorList>
            <person name="Kadobianskyi M."/>
            <person name="Schulze L."/>
            <person name="Schuelke M."/>
            <person name="Judkewitz B."/>
        </authorList>
    </citation>
    <scope>NUCLEOTIDE SEQUENCE [LARGE SCALE GENOMIC DNA]</scope>
    <source>
        <strain evidence="2 3">Bolton</strain>
    </source>
</reference>
<feature type="region of interest" description="Disordered" evidence="1">
    <location>
        <begin position="87"/>
        <end position="114"/>
    </location>
</feature>
<sequence>MTSPDPDGLCWNVPDSLFGITLVSNSFRIFDESLPERLTPLSRYQNHTSPDPLRDLKVCERRNNPHPLNASFIRTNVRFLNEPVPHMENADQQSSARSLRPALSAASSRREAVRKAAQRSLPAQCVHPSIHPPSLALSFAVINSIADSFVERSRCWVCDGLMGRTLKPRSRPSSSPLRRTQSRSRTLRLCKHSPNVPWCHAVPIVILSLRQHSPEMARSALCVLTAGYSMALKGGV</sequence>
<comment type="caution">
    <text evidence="2">The sequence shown here is derived from an EMBL/GenBank/DDBJ whole genome shotgun (WGS) entry which is preliminary data.</text>
</comment>
<dbReference type="Pfam" id="PF15667">
    <property type="entry name" value="CMIP6"/>
    <property type="match status" value="1"/>
</dbReference>
<gene>
    <name evidence="2" type="ORF">DNTS_032813</name>
</gene>
<name>A0A553RNB7_9TELE</name>
<dbReference type="PANTHER" id="PTHR35087">
    <property type="entry name" value="SIMILAR TO HYPOTHETICAL PROTEIN FLJ40298"/>
    <property type="match status" value="1"/>
</dbReference>
<dbReference type="Proteomes" id="UP000316079">
    <property type="component" value="Unassembled WGS sequence"/>
</dbReference>
<keyword evidence="3" id="KW-1185">Reference proteome</keyword>
<dbReference type="PANTHER" id="PTHR35087:SF1">
    <property type="entry name" value="RIKEN CDNA 4930505A04 GENE"/>
    <property type="match status" value="1"/>
</dbReference>
<protein>
    <submittedName>
        <fullName evidence="2">Uncharacterized protein</fullName>
    </submittedName>
</protein>